<keyword evidence="3" id="KW-1185">Reference proteome</keyword>
<proteinExistence type="predicted"/>
<evidence type="ECO:0000256" key="1">
    <source>
        <dbReference type="SAM" id="MobiDB-lite"/>
    </source>
</evidence>
<feature type="compositionally biased region" description="Basic and acidic residues" evidence="1">
    <location>
        <begin position="45"/>
        <end position="54"/>
    </location>
</feature>
<dbReference type="EMBL" id="CACTIH010009116">
    <property type="protein sequence ID" value="CAA3024740.1"/>
    <property type="molecule type" value="Genomic_DNA"/>
</dbReference>
<accession>A0A8S0V4G4</accession>
<reference evidence="2 3" key="1">
    <citation type="submission" date="2019-12" db="EMBL/GenBank/DDBJ databases">
        <authorList>
            <person name="Alioto T."/>
            <person name="Alioto T."/>
            <person name="Gomez Garrido J."/>
        </authorList>
    </citation>
    <scope>NUCLEOTIDE SEQUENCE [LARGE SCALE GENOMIC DNA]</scope>
</reference>
<dbReference type="Gramene" id="OE9A055337T1">
    <property type="protein sequence ID" value="OE9A055337C1"/>
    <property type="gene ID" value="OE9A055337"/>
</dbReference>
<feature type="region of interest" description="Disordered" evidence="1">
    <location>
        <begin position="89"/>
        <end position="108"/>
    </location>
</feature>
<evidence type="ECO:0000313" key="2">
    <source>
        <dbReference type="EMBL" id="CAA3024740.1"/>
    </source>
</evidence>
<name>A0A8S0V4G4_OLEEU</name>
<evidence type="ECO:0000313" key="3">
    <source>
        <dbReference type="Proteomes" id="UP000594638"/>
    </source>
</evidence>
<gene>
    <name evidence="2" type="ORF">OLEA9_A055337</name>
</gene>
<comment type="caution">
    <text evidence="2">The sequence shown here is derived from an EMBL/GenBank/DDBJ whole genome shotgun (WGS) entry which is preliminary data.</text>
</comment>
<organism evidence="2 3">
    <name type="scientific">Olea europaea subsp. europaea</name>
    <dbReference type="NCBI Taxonomy" id="158383"/>
    <lineage>
        <taxon>Eukaryota</taxon>
        <taxon>Viridiplantae</taxon>
        <taxon>Streptophyta</taxon>
        <taxon>Embryophyta</taxon>
        <taxon>Tracheophyta</taxon>
        <taxon>Spermatophyta</taxon>
        <taxon>Magnoliopsida</taxon>
        <taxon>eudicotyledons</taxon>
        <taxon>Gunneridae</taxon>
        <taxon>Pentapetalae</taxon>
        <taxon>asterids</taxon>
        <taxon>lamiids</taxon>
        <taxon>Lamiales</taxon>
        <taxon>Oleaceae</taxon>
        <taxon>Oleeae</taxon>
        <taxon>Olea</taxon>
    </lineage>
</organism>
<dbReference type="AlphaFoldDB" id="A0A8S0V4G4"/>
<sequence length="108" mass="12236">MRDSLRAVHNCDLYKVNSITIVVHEATTTVPKTHIHNHRIQLHHHLTDRSEEPQPRATIPPPQNQHQFAAERCYNDAHIAACDSLSVAHSGDGFNAAGRHPQVKERRE</sequence>
<feature type="region of interest" description="Disordered" evidence="1">
    <location>
        <begin position="45"/>
        <end position="65"/>
    </location>
</feature>
<protein>
    <submittedName>
        <fullName evidence="2">Uncharacterized protein</fullName>
    </submittedName>
</protein>
<dbReference type="Proteomes" id="UP000594638">
    <property type="component" value="Unassembled WGS sequence"/>
</dbReference>